<organism evidence="1 2">
    <name type="scientific">Pedobacter nyackensis</name>
    <dbReference type="NCBI Taxonomy" id="475255"/>
    <lineage>
        <taxon>Bacteria</taxon>
        <taxon>Pseudomonadati</taxon>
        <taxon>Bacteroidota</taxon>
        <taxon>Sphingobacteriia</taxon>
        <taxon>Sphingobacteriales</taxon>
        <taxon>Sphingobacteriaceae</taxon>
        <taxon>Pedobacter</taxon>
    </lineage>
</organism>
<dbReference type="InterPro" id="IPR011050">
    <property type="entry name" value="Pectin_lyase_fold/virulence"/>
</dbReference>
<evidence type="ECO:0008006" key="3">
    <source>
        <dbReference type="Google" id="ProtNLM"/>
    </source>
</evidence>
<name>A0A1W2EY50_9SPHI</name>
<dbReference type="InterPro" id="IPR012334">
    <property type="entry name" value="Pectin_lyas_fold"/>
</dbReference>
<proteinExistence type="predicted"/>
<accession>A0A1W2EY50</accession>
<dbReference type="STRING" id="475255.SAMN04488101_11799"/>
<dbReference type="AlphaFoldDB" id="A0A1W2EY50"/>
<evidence type="ECO:0000313" key="2">
    <source>
        <dbReference type="Proteomes" id="UP000192678"/>
    </source>
</evidence>
<protein>
    <recommendedName>
        <fullName evidence="3">Pectate lyase superfamily protein</fullName>
    </recommendedName>
</protein>
<keyword evidence="2" id="KW-1185">Reference proteome</keyword>
<gene>
    <name evidence="1" type="ORF">SAMN04488101_11799</name>
</gene>
<sequence>MKFVIVSNNDFMKHIDSPISKVKTGLTLFLLLLNSFAQADSIPMEKVTLKNEWVHLGADGKLVYKKTPKGDRIMDFSYAGYKGGGIALPNIPVKITVKPLADASADCTALIQAAIDKVSAMPLNKDGFRGTVLLEPGTYPCSNTIKIMADGIVLRGSGKSEKGSIISMNGVKHTAIVLSNGINQRIGNRLGNAGDNEKAIKITDNYIAAGSISFTVANASGFTIGDNVEIRKPVTEKWVKFMQMDDLIRDGKPQTWIKTGSLLITERRIAAIKGNKITLDVPLVDSYDAAYTNDETTMVLANDVKRLKQAGVENLRIVSPPQAVSHTKALYYGVRLNGEDCWLRDLDLIETMESVGTGGRRITLQRVAVVRKALHQGPSKPAEFAPNAGQLLLDQCSVEGDNIWFAALGAGQTGPIVFLNCNFIGNGRIEGHQRWSTGMLLDNCKAPNGGIDFKNRGSMGSGHGWGTAWSVAWNCEANSYVNQIPPGTYNWVIGSKGKSTPIPRPFNSAGPNLPEGIFESPNTPVNPSSLYLTQLEERLGKQALKAIGY</sequence>
<dbReference type="EMBL" id="FWYB01000017">
    <property type="protein sequence ID" value="SMD14502.1"/>
    <property type="molecule type" value="Genomic_DNA"/>
</dbReference>
<dbReference type="Proteomes" id="UP000192678">
    <property type="component" value="Unassembled WGS sequence"/>
</dbReference>
<reference evidence="1 2" key="1">
    <citation type="submission" date="2017-04" db="EMBL/GenBank/DDBJ databases">
        <authorList>
            <person name="Afonso C.L."/>
            <person name="Miller P.J."/>
            <person name="Scott M.A."/>
            <person name="Spackman E."/>
            <person name="Goraichik I."/>
            <person name="Dimitrov K.M."/>
            <person name="Suarez D.L."/>
            <person name="Swayne D.E."/>
        </authorList>
    </citation>
    <scope>NUCLEOTIDE SEQUENCE [LARGE SCALE GENOMIC DNA]</scope>
    <source>
        <strain evidence="1 2">DSM 19625</strain>
    </source>
</reference>
<dbReference type="Gene3D" id="2.160.20.10">
    <property type="entry name" value="Single-stranded right-handed beta-helix, Pectin lyase-like"/>
    <property type="match status" value="1"/>
</dbReference>
<dbReference type="SUPFAM" id="SSF51126">
    <property type="entry name" value="Pectin lyase-like"/>
    <property type="match status" value="1"/>
</dbReference>
<evidence type="ECO:0000313" key="1">
    <source>
        <dbReference type="EMBL" id="SMD14502.1"/>
    </source>
</evidence>